<dbReference type="PANTHER" id="PTHR33490:SF12">
    <property type="entry name" value="BLL5557 PROTEIN"/>
    <property type="match status" value="1"/>
</dbReference>
<evidence type="ECO:0000313" key="2">
    <source>
        <dbReference type="EMBL" id="SKA86622.1"/>
    </source>
</evidence>
<dbReference type="InterPro" id="IPR038765">
    <property type="entry name" value="Papain-like_cys_pep_sf"/>
</dbReference>
<proteinExistence type="predicted"/>
<organism evidence="2 3">
    <name type="scientific">Agreia bicolorata</name>
    <dbReference type="NCBI Taxonomy" id="110935"/>
    <lineage>
        <taxon>Bacteria</taxon>
        <taxon>Bacillati</taxon>
        <taxon>Actinomycetota</taxon>
        <taxon>Actinomycetes</taxon>
        <taxon>Micrococcales</taxon>
        <taxon>Microbacteriaceae</taxon>
        <taxon>Agreia</taxon>
    </lineage>
</organism>
<dbReference type="Pfam" id="PF01841">
    <property type="entry name" value="Transglut_core"/>
    <property type="match status" value="1"/>
</dbReference>
<dbReference type="PANTHER" id="PTHR33490">
    <property type="entry name" value="BLR5614 PROTEIN-RELATED"/>
    <property type="match status" value="1"/>
</dbReference>
<dbReference type="SMART" id="SM00460">
    <property type="entry name" value="TGc"/>
    <property type="match status" value="1"/>
</dbReference>
<evidence type="ECO:0000313" key="3">
    <source>
        <dbReference type="Proteomes" id="UP000189735"/>
    </source>
</evidence>
<dbReference type="Proteomes" id="UP000189735">
    <property type="component" value="Unassembled WGS sequence"/>
</dbReference>
<name>A0A1T4XAG8_9MICO</name>
<dbReference type="SUPFAM" id="SSF54001">
    <property type="entry name" value="Cysteine proteinases"/>
    <property type="match status" value="1"/>
</dbReference>
<dbReference type="AlphaFoldDB" id="A0A1T4XAG8"/>
<gene>
    <name evidence="2" type="ORF">SAMN06295879_0943</name>
</gene>
<sequence length="267" mass="28684">MHPMKRSVSAHIAVRIDSPVTMVFAASVAEGITREVETLDFRYGDSSITPVEISDLHGTRLHQFTVGAGTLTMDYWATVTGEAVPAAITALDRITYLKPSRYCESDILLPTAVSEFAGLKGRALLDGVSSWVGDKLSYVPGSSLPTDGAVRTLLARQGVCRDYAHLVVALLRALDVPARLVAVYAPGLDPMDFHAVAEAFVDGAWHIVDATALAPRQSLVRISTGRDAADTAFLTNHDGLLTLTELEVTATVDELPTDDVTQLVQLR</sequence>
<protein>
    <submittedName>
        <fullName evidence="2">Transglutaminase-like superfamily protein</fullName>
    </submittedName>
</protein>
<dbReference type="Gene3D" id="2.60.40.2250">
    <property type="match status" value="1"/>
</dbReference>
<dbReference type="EMBL" id="FUYG01000002">
    <property type="protein sequence ID" value="SKA86622.1"/>
    <property type="molecule type" value="Genomic_DNA"/>
</dbReference>
<reference evidence="3" key="1">
    <citation type="submission" date="2017-02" db="EMBL/GenBank/DDBJ databases">
        <authorList>
            <person name="Varghese N."/>
            <person name="Submissions S."/>
        </authorList>
    </citation>
    <scope>NUCLEOTIDE SEQUENCE [LARGE SCALE GENOMIC DNA]</scope>
    <source>
        <strain evidence="3">VKM Ac-2052</strain>
    </source>
</reference>
<dbReference type="Gene3D" id="3.10.620.30">
    <property type="match status" value="1"/>
</dbReference>
<accession>A0A1T4XAG8</accession>
<feature type="domain" description="Transglutaminase-like" evidence="1">
    <location>
        <begin position="152"/>
        <end position="212"/>
    </location>
</feature>
<evidence type="ECO:0000259" key="1">
    <source>
        <dbReference type="SMART" id="SM00460"/>
    </source>
</evidence>
<dbReference type="InterPro" id="IPR002931">
    <property type="entry name" value="Transglutaminase-like"/>
</dbReference>